<reference evidence="3 4" key="1">
    <citation type="submission" date="2019-08" db="EMBL/GenBank/DDBJ databases">
        <authorList>
            <person name="Ye J."/>
        </authorList>
    </citation>
    <scope>NUCLEOTIDE SEQUENCE [LARGE SCALE GENOMIC DNA]</scope>
    <source>
        <strain evidence="3 4">TK008</strain>
    </source>
</reference>
<evidence type="ECO:0000313" key="3">
    <source>
        <dbReference type="EMBL" id="TXB70410.1"/>
    </source>
</evidence>
<evidence type="ECO:0008006" key="5">
    <source>
        <dbReference type="Google" id="ProtNLM"/>
    </source>
</evidence>
<comment type="caution">
    <text evidence="3">The sequence shown here is derived from an EMBL/GenBank/DDBJ whole genome shotgun (WGS) entry which is preliminary data.</text>
</comment>
<evidence type="ECO:0000256" key="1">
    <source>
        <dbReference type="SAM" id="MobiDB-lite"/>
    </source>
</evidence>
<organism evidence="3 4">
    <name type="scientific">Paracoccus aurantiacus</name>
    <dbReference type="NCBI Taxonomy" id="2599412"/>
    <lineage>
        <taxon>Bacteria</taxon>
        <taxon>Pseudomonadati</taxon>
        <taxon>Pseudomonadota</taxon>
        <taxon>Alphaproteobacteria</taxon>
        <taxon>Rhodobacterales</taxon>
        <taxon>Paracoccaceae</taxon>
        <taxon>Paracoccus</taxon>
    </lineage>
</organism>
<proteinExistence type="predicted"/>
<dbReference type="EMBL" id="VOPL01000001">
    <property type="protein sequence ID" value="TXB70410.1"/>
    <property type="molecule type" value="Genomic_DNA"/>
</dbReference>
<keyword evidence="4" id="KW-1185">Reference proteome</keyword>
<feature type="compositionally biased region" description="Basic and acidic residues" evidence="1">
    <location>
        <begin position="168"/>
        <end position="220"/>
    </location>
</feature>
<dbReference type="AlphaFoldDB" id="A0A5C6S7P6"/>
<gene>
    <name evidence="3" type="ORF">FQV27_00590</name>
</gene>
<keyword evidence="2" id="KW-0732">Signal</keyword>
<evidence type="ECO:0000256" key="2">
    <source>
        <dbReference type="SAM" id="SignalP"/>
    </source>
</evidence>
<dbReference type="RefSeq" id="WP_147095715.1">
    <property type="nucleotide sequence ID" value="NZ_JBHUFH010000002.1"/>
</dbReference>
<dbReference type="Proteomes" id="UP000321562">
    <property type="component" value="Unassembled WGS sequence"/>
</dbReference>
<feature type="chain" id="PRO_5023050795" description="DUF2846 domain-containing protein" evidence="2">
    <location>
        <begin position="19"/>
        <end position="253"/>
    </location>
</feature>
<name>A0A5C6S7P6_9RHOB</name>
<sequence>MRLLFILLLIAVGHAAVADDARPPAGLLWKRSDLPATLPLQLKTPAGQDYVVFLTRPEVTEPEMAAYVRGGSFFRLLVPPGDWRISIASGQQWQGEERLFGPETNWTELSDPLNFMAGNATMNGHVLSIDDAKPEATITVAPRVVCRVPSYQSVKPERRDAPPSPVIRQDRATPYRLDPRDPLAHDRLSDGRLDPRDPLAHDRLSGRLDPRDPLAHDRLARTQRQPRDIVPPQDLSPSALRRGQIRLRSVTCD</sequence>
<protein>
    <recommendedName>
        <fullName evidence="5">DUF2846 domain-containing protein</fullName>
    </recommendedName>
</protein>
<accession>A0A5C6S7P6</accession>
<feature type="region of interest" description="Disordered" evidence="1">
    <location>
        <begin position="152"/>
        <end position="253"/>
    </location>
</feature>
<feature type="signal peptide" evidence="2">
    <location>
        <begin position="1"/>
        <end position="18"/>
    </location>
</feature>
<evidence type="ECO:0000313" key="4">
    <source>
        <dbReference type="Proteomes" id="UP000321562"/>
    </source>
</evidence>
<dbReference type="OrthoDB" id="8265097at2"/>